<evidence type="ECO:0000256" key="8">
    <source>
        <dbReference type="ARBA" id="ARBA00022822"/>
    </source>
</evidence>
<accession>A0A137NYJ7</accession>
<feature type="domain" description="Tryptophan synthase beta chain-like PALP" evidence="14">
    <location>
        <begin position="324"/>
        <end position="647"/>
    </location>
</feature>
<evidence type="ECO:0000256" key="10">
    <source>
        <dbReference type="ARBA" id="ARBA00023141"/>
    </source>
</evidence>
<dbReference type="EC" id="4.2.1.20" evidence="5 13"/>
<evidence type="ECO:0000313" key="16">
    <source>
        <dbReference type="Proteomes" id="UP000070444"/>
    </source>
</evidence>
<dbReference type="CDD" id="cd04724">
    <property type="entry name" value="Tryptophan_synthase_alpha"/>
    <property type="match status" value="1"/>
</dbReference>
<dbReference type="PROSITE" id="PS00168">
    <property type="entry name" value="TRP_SYNTHASE_BETA"/>
    <property type="match status" value="1"/>
</dbReference>
<keyword evidence="8 13" id="KW-0822">Tryptophan biosynthesis</keyword>
<evidence type="ECO:0000313" key="15">
    <source>
        <dbReference type="EMBL" id="KXN67827.1"/>
    </source>
</evidence>
<name>A0A137NYJ7_CONC2</name>
<dbReference type="OMA" id="FYPFLHE"/>
<evidence type="ECO:0000256" key="3">
    <source>
        <dbReference type="ARBA" id="ARBA00005761"/>
    </source>
</evidence>
<comment type="similarity">
    <text evidence="3">In the C-terminal section; belongs to the TrpB family.</text>
</comment>
<dbReference type="NCBIfam" id="TIGR00263">
    <property type="entry name" value="trpB"/>
    <property type="match status" value="1"/>
</dbReference>
<evidence type="ECO:0000256" key="1">
    <source>
        <dbReference type="ARBA" id="ARBA00001933"/>
    </source>
</evidence>
<comment type="cofactor">
    <cofactor evidence="1 13">
        <name>pyridoxal 5'-phosphate</name>
        <dbReference type="ChEBI" id="CHEBI:597326"/>
    </cofactor>
</comment>
<gene>
    <name evidence="15" type="ORF">CONCODRAFT_79991</name>
</gene>
<evidence type="ECO:0000256" key="7">
    <source>
        <dbReference type="ARBA" id="ARBA00022605"/>
    </source>
</evidence>
<keyword evidence="7 13" id="KW-0028">Amino-acid biosynthesis</keyword>
<dbReference type="NCBIfam" id="TIGR00262">
    <property type="entry name" value="trpA"/>
    <property type="match status" value="1"/>
</dbReference>
<evidence type="ECO:0000256" key="2">
    <source>
        <dbReference type="ARBA" id="ARBA00004733"/>
    </source>
</evidence>
<dbReference type="InterPro" id="IPR002028">
    <property type="entry name" value="Trp_synthase_suA"/>
</dbReference>
<evidence type="ECO:0000256" key="11">
    <source>
        <dbReference type="ARBA" id="ARBA00023239"/>
    </source>
</evidence>
<sequence>MSANLRQKFEEKKKSNKAAFLGFITGGHPHPNETVDIMLALERGGVDIIELGVPFTDPIADGPVIQESSFEALKYDVDIEQCWSFVSEARKKGLKVPVIFMGYYNTFYKYGEEIAVKKYKEAGVNGFIIVDLPPEEADMRIQEHAKIADSFIYVVSRLGVTGTSSEVAADLENYMSRVRANIKAAGFDLPLAVGFGVSNRDHFLQIERIADGVVIGSRLIKEINAYKTAHERALKVEEFARVLSGKDSESKNQARYLGSEEYAIDFQESRVATQASPRYGDFGGLYVSETLIGCLKEIEKTYLSLKDDPSFIQEFEQYYPFISRPSSLHQAKRLTEHIGGAEIWLKREDLNHTGSHKINNALGQILLARRLGKNRIVADTGTGQHGVAVATVCAHFGLQCIVYMGAEDMRRQALNVFKIKLLGGEVIPVHSGSATIKDAVNEAMRDLVTNVYNTFYLIGSAIGPHPFPLMVRDFQSVIGRESRKQMLEQTNSLPNAIFACVGGGSNAIGMFYSFIKDTNVRLFGVEGAGNGVDTDQHAATLSRGTPGVFHGARTYLLQDNKGQVVPTHSISAGLNYPGVGPEHSYLKDIHRAQYVYANDAEALQGFRLLSQYEGIIPALESSHAVYAAAEYAKTRPKEEKILICLSGRGDKDVQSVAHWLPKLGPQIGWDLRFKEGDDVVKN</sequence>
<proteinExistence type="inferred from homology"/>
<dbReference type="InterPro" id="IPR001926">
    <property type="entry name" value="TrpB-like_PALP"/>
</dbReference>
<dbReference type="InterPro" id="IPR006654">
    <property type="entry name" value="Trp_synth_beta"/>
</dbReference>
<dbReference type="GO" id="GO:0004834">
    <property type="term" value="F:tryptophan synthase activity"/>
    <property type="evidence" value="ECO:0007669"/>
    <property type="project" value="UniProtKB-EC"/>
</dbReference>
<dbReference type="InterPro" id="IPR013785">
    <property type="entry name" value="Aldolase_TIM"/>
</dbReference>
<dbReference type="InterPro" id="IPR006653">
    <property type="entry name" value="Trp_synth_b_CS"/>
</dbReference>
<dbReference type="InterPro" id="IPR011060">
    <property type="entry name" value="RibuloseP-bd_barrel"/>
</dbReference>
<dbReference type="STRING" id="796925.A0A137NYJ7"/>
<dbReference type="InterPro" id="IPR018204">
    <property type="entry name" value="Trp_synthase_alpha_AS"/>
</dbReference>
<comment type="pathway">
    <text evidence="2 13">Amino-acid biosynthesis; L-tryptophan biosynthesis; L-tryptophan from chorismate: step 5/5.</text>
</comment>
<dbReference type="PANTHER" id="PTHR48077:SF3">
    <property type="entry name" value="TRYPTOPHAN SYNTHASE"/>
    <property type="match status" value="1"/>
</dbReference>
<dbReference type="HAMAP" id="MF_00133">
    <property type="entry name" value="Trp_synth_beta"/>
    <property type="match status" value="1"/>
</dbReference>
<organism evidence="15 16">
    <name type="scientific">Conidiobolus coronatus (strain ATCC 28846 / CBS 209.66 / NRRL 28638)</name>
    <name type="common">Delacroixia coronata</name>
    <dbReference type="NCBI Taxonomy" id="796925"/>
    <lineage>
        <taxon>Eukaryota</taxon>
        <taxon>Fungi</taxon>
        <taxon>Fungi incertae sedis</taxon>
        <taxon>Zoopagomycota</taxon>
        <taxon>Entomophthoromycotina</taxon>
        <taxon>Entomophthoromycetes</taxon>
        <taxon>Entomophthorales</taxon>
        <taxon>Ancylistaceae</taxon>
        <taxon>Conidiobolus</taxon>
    </lineage>
</organism>
<comment type="similarity">
    <text evidence="4">In the N-terminal section; belongs to the TrpA family.</text>
</comment>
<evidence type="ECO:0000256" key="4">
    <source>
        <dbReference type="ARBA" id="ARBA00006095"/>
    </source>
</evidence>
<comment type="catalytic activity">
    <reaction evidence="12 13">
        <text>(1S,2R)-1-C-(indol-3-yl)glycerol 3-phosphate + L-serine = D-glyceraldehyde 3-phosphate + L-tryptophan + H2O</text>
        <dbReference type="Rhea" id="RHEA:10532"/>
        <dbReference type="ChEBI" id="CHEBI:15377"/>
        <dbReference type="ChEBI" id="CHEBI:33384"/>
        <dbReference type="ChEBI" id="CHEBI:57912"/>
        <dbReference type="ChEBI" id="CHEBI:58866"/>
        <dbReference type="ChEBI" id="CHEBI:59776"/>
        <dbReference type="EC" id="4.2.1.20"/>
    </reaction>
</comment>
<evidence type="ECO:0000259" key="14">
    <source>
        <dbReference type="Pfam" id="PF00291"/>
    </source>
</evidence>
<dbReference type="Pfam" id="PF00290">
    <property type="entry name" value="Trp_syntA"/>
    <property type="match status" value="1"/>
</dbReference>
<dbReference type="PANTHER" id="PTHR48077">
    <property type="entry name" value="TRYPTOPHAN SYNTHASE-RELATED"/>
    <property type="match status" value="1"/>
</dbReference>
<dbReference type="InterPro" id="IPR023026">
    <property type="entry name" value="Trp_synth_beta/beta-like"/>
</dbReference>
<reference evidence="15 16" key="1">
    <citation type="journal article" date="2015" name="Genome Biol. Evol.">
        <title>Phylogenomic analyses indicate that early fungi evolved digesting cell walls of algal ancestors of land plants.</title>
        <authorList>
            <person name="Chang Y."/>
            <person name="Wang S."/>
            <person name="Sekimoto S."/>
            <person name="Aerts A.L."/>
            <person name="Choi C."/>
            <person name="Clum A."/>
            <person name="LaButti K.M."/>
            <person name="Lindquist E.A."/>
            <person name="Yee Ngan C."/>
            <person name="Ohm R.A."/>
            <person name="Salamov A.A."/>
            <person name="Grigoriev I.V."/>
            <person name="Spatafora J.W."/>
            <person name="Berbee M.L."/>
        </authorList>
    </citation>
    <scope>NUCLEOTIDE SEQUENCE [LARGE SCALE GENOMIC DNA]</scope>
    <source>
        <strain evidence="15 16">NRRL 28638</strain>
    </source>
</reference>
<dbReference type="SUPFAM" id="SSF51366">
    <property type="entry name" value="Ribulose-phoshate binding barrel"/>
    <property type="match status" value="1"/>
</dbReference>
<dbReference type="Gene3D" id="3.40.50.1100">
    <property type="match status" value="2"/>
</dbReference>
<dbReference type="Proteomes" id="UP000070444">
    <property type="component" value="Unassembled WGS sequence"/>
</dbReference>
<evidence type="ECO:0000256" key="6">
    <source>
        <dbReference type="ARBA" id="ARBA00018724"/>
    </source>
</evidence>
<evidence type="ECO:0000256" key="12">
    <source>
        <dbReference type="ARBA" id="ARBA00049047"/>
    </source>
</evidence>
<dbReference type="GO" id="GO:0005737">
    <property type="term" value="C:cytoplasm"/>
    <property type="evidence" value="ECO:0007669"/>
    <property type="project" value="TreeGrafter"/>
</dbReference>
<keyword evidence="16" id="KW-1185">Reference proteome</keyword>
<dbReference type="OrthoDB" id="10050244at2759"/>
<dbReference type="AlphaFoldDB" id="A0A137NYJ7"/>
<dbReference type="PROSITE" id="PS00167">
    <property type="entry name" value="TRP_SYNTHASE_ALPHA"/>
    <property type="match status" value="1"/>
</dbReference>
<dbReference type="CDD" id="cd06446">
    <property type="entry name" value="Trp-synth_B"/>
    <property type="match status" value="1"/>
</dbReference>
<dbReference type="FunFam" id="3.40.50.1100:FF:000004">
    <property type="entry name" value="Tryptophan synthase beta chain"/>
    <property type="match status" value="1"/>
</dbReference>
<keyword evidence="9 13" id="KW-0663">Pyridoxal phosphate</keyword>
<evidence type="ECO:0000256" key="13">
    <source>
        <dbReference type="RuleBase" id="RU003663"/>
    </source>
</evidence>
<dbReference type="UniPathway" id="UPA00035">
    <property type="reaction ID" value="UER00044"/>
</dbReference>
<dbReference type="InterPro" id="IPR036052">
    <property type="entry name" value="TrpB-like_PALP_sf"/>
</dbReference>
<dbReference type="SUPFAM" id="SSF53686">
    <property type="entry name" value="Tryptophan synthase beta subunit-like PLP-dependent enzymes"/>
    <property type="match status" value="1"/>
</dbReference>
<protein>
    <recommendedName>
        <fullName evidence="6 13">Tryptophan synthase</fullName>
        <ecNumber evidence="5 13">4.2.1.20</ecNumber>
    </recommendedName>
</protein>
<evidence type="ECO:0000256" key="5">
    <source>
        <dbReference type="ARBA" id="ARBA00012043"/>
    </source>
</evidence>
<dbReference type="HAMAP" id="MF_00131">
    <property type="entry name" value="Trp_synth_alpha"/>
    <property type="match status" value="1"/>
</dbReference>
<dbReference type="Pfam" id="PF00291">
    <property type="entry name" value="PALP"/>
    <property type="match status" value="1"/>
</dbReference>
<evidence type="ECO:0000256" key="9">
    <source>
        <dbReference type="ARBA" id="ARBA00022898"/>
    </source>
</evidence>
<keyword evidence="10 13" id="KW-0057">Aromatic amino acid biosynthesis</keyword>
<keyword evidence="11 13" id="KW-0456">Lyase</keyword>
<dbReference type="Gene3D" id="3.20.20.70">
    <property type="entry name" value="Aldolase class I"/>
    <property type="match status" value="2"/>
</dbReference>
<dbReference type="EMBL" id="KQ964611">
    <property type="protein sequence ID" value="KXN67827.1"/>
    <property type="molecule type" value="Genomic_DNA"/>
</dbReference>
<dbReference type="FunFam" id="3.40.50.1100:FF:000001">
    <property type="entry name" value="Tryptophan synthase beta chain"/>
    <property type="match status" value="1"/>
</dbReference>